<proteinExistence type="predicted"/>
<dbReference type="InterPro" id="IPR009016">
    <property type="entry name" value="Fe_hydrogenase"/>
</dbReference>
<keyword evidence="2" id="KW-1185">Reference proteome</keyword>
<accession>A0A7J7TTR2</accession>
<dbReference type="EMBL" id="JABWUV010000015">
    <property type="protein sequence ID" value="KAF6304003.1"/>
    <property type="molecule type" value="Genomic_DNA"/>
</dbReference>
<dbReference type="VEuPathDB" id="HostDB:GeneID_118653107"/>
<dbReference type="SUPFAM" id="SSF53920">
    <property type="entry name" value="Fe-only hydrogenase"/>
    <property type="match status" value="1"/>
</dbReference>
<evidence type="ECO:0000313" key="2">
    <source>
        <dbReference type="Proteomes" id="UP000527355"/>
    </source>
</evidence>
<protein>
    <submittedName>
        <fullName evidence="1">Uncharacterized protein</fullName>
    </submittedName>
</protein>
<evidence type="ECO:0000313" key="1">
    <source>
        <dbReference type="EMBL" id="KAF6304003.1"/>
    </source>
</evidence>
<comment type="caution">
    <text evidence="1">The sequence shown here is derived from an EMBL/GenBank/DDBJ whole genome shotgun (WGS) entry which is preliminary data.</text>
</comment>
<reference evidence="1 2" key="1">
    <citation type="journal article" date="2020" name="Nature">
        <title>Six reference-quality genomes reveal evolution of bat adaptations.</title>
        <authorList>
            <person name="Jebb D."/>
            <person name="Huang Z."/>
            <person name="Pippel M."/>
            <person name="Hughes G.M."/>
            <person name="Lavrichenko K."/>
            <person name="Devanna P."/>
            <person name="Winkler S."/>
            <person name="Jermiin L.S."/>
            <person name="Skirmuntt E.C."/>
            <person name="Katzourakis A."/>
            <person name="Burkitt-Gray L."/>
            <person name="Ray D.A."/>
            <person name="Sullivan K.A.M."/>
            <person name="Roscito J.G."/>
            <person name="Kirilenko B.M."/>
            <person name="Davalos L.M."/>
            <person name="Corthals A.P."/>
            <person name="Power M.L."/>
            <person name="Jones G."/>
            <person name="Ransome R.D."/>
            <person name="Dechmann D.K.N."/>
            <person name="Locatelli A.G."/>
            <person name="Puechmaille S.J."/>
            <person name="Fedrigo O."/>
            <person name="Jarvis E.D."/>
            <person name="Hiller M."/>
            <person name="Vernes S.C."/>
            <person name="Myers E.W."/>
            <person name="Teeling E.C."/>
        </authorList>
    </citation>
    <scope>NUCLEOTIDE SEQUENCE [LARGE SCALE GENOMIC DNA]</scope>
    <source>
        <strain evidence="1">MMyoMyo1</strain>
        <tissue evidence="1">Flight muscle</tissue>
    </source>
</reference>
<gene>
    <name evidence="1" type="ORF">mMyoMyo1_008982</name>
</gene>
<name>A0A7J7TTR2_MYOMY</name>
<dbReference type="AlphaFoldDB" id="A0A7J7TTR2"/>
<organism evidence="1 2">
    <name type="scientific">Myotis myotis</name>
    <name type="common">Greater mouse-eared bat</name>
    <name type="synonym">Vespertilio myotis</name>
    <dbReference type="NCBI Taxonomy" id="51298"/>
    <lineage>
        <taxon>Eukaryota</taxon>
        <taxon>Metazoa</taxon>
        <taxon>Chordata</taxon>
        <taxon>Craniata</taxon>
        <taxon>Vertebrata</taxon>
        <taxon>Euteleostomi</taxon>
        <taxon>Mammalia</taxon>
        <taxon>Eutheria</taxon>
        <taxon>Laurasiatheria</taxon>
        <taxon>Chiroptera</taxon>
        <taxon>Yangochiroptera</taxon>
        <taxon>Vespertilionidae</taxon>
        <taxon>Myotis</taxon>
    </lineage>
</organism>
<sequence>MMEQSDLTLDDAAEDTWFRDMKEKEVRLHEGSGSDGYLVHVFRHTAKELFNEDVGVLTYCTLRNKDFQEVTLERHGEFCYALRLLTAFQTSRSGPEGVEGQVPLPLCGGPGLHQACLSGRGQAQAEDGCADRALLWQM</sequence>
<dbReference type="Proteomes" id="UP000527355">
    <property type="component" value="Unassembled WGS sequence"/>
</dbReference>